<evidence type="ECO:0000256" key="2">
    <source>
        <dbReference type="ARBA" id="ARBA00005462"/>
    </source>
</evidence>
<feature type="region of interest" description="Disordered" evidence="7">
    <location>
        <begin position="46"/>
        <end position="111"/>
    </location>
</feature>
<dbReference type="GO" id="GO:0002934">
    <property type="term" value="P:desmosome organization"/>
    <property type="evidence" value="ECO:0007669"/>
    <property type="project" value="TreeGrafter"/>
</dbReference>
<evidence type="ECO:0000256" key="4">
    <source>
        <dbReference type="ARBA" id="ARBA00022889"/>
    </source>
</evidence>
<dbReference type="SMART" id="SM00185">
    <property type="entry name" value="ARM"/>
    <property type="match status" value="6"/>
</dbReference>
<dbReference type="InterPro" id="IPR011989">
    <property type="entry name" value="ARM-like"/>
</dbReference>
<dbReference type="InterPro" id="IPR000225">
    <property type="entry name" value="Armadillo"/>
</dbReference>
<organism evidence="8 9">
    <name type="scientific">Mola mola</name>
    <name type="common">Ocean sunfish</name>
    <name type="synonym">Tetraodon mola</name>
    <dbReference type="NCBI Taxonomy" id="94237"/>
    <lineage>
        <taxon>Eukaryota</taxon>
        <taxon>Metazoa</taxon>
        <taxon>Chordata</taxon>
        <taxon>Craniata</taxon>
        <taxon>Vertebrata</taxon>
        <taxon>Euteleostomi</taxon>
        <taxon>Actinopterygii</taxon>
        <taxon>Neopterygii</taxon>
        <taxon>Teleostei</taxon>
        <taxon>Neoteleostei</taxon>
        <taxon>Acanthomorphata</taxon>
        <taxon>Eupercaria</taxon>
        <taxon>Tetraodontiformes</taxon>
        <taxon>Molidae</taxon>
        <taxon>Mola</taxon>
    </lineage>
</organism>
<sequence>ALRRVPSGTKAAPNTGTGSGAVPGPVSPRMEELFFQSALADSSLALPGLPAQSTPRCPGQRSQRVQQQVRLTLARRSRKTTVPNGNARAHSASPSRRVEVSPPTSPEFPRGRFSYSTFRYGTHTHPGPTFRVGALLDHSFGSNSNHHYAFSEAPRVTRSPLSMVHFERSHRKSLIQEAAPKAAFQQSMKIGARQSYRQTAEEERGGGMMLSVAQPVDGLARLARVRKDGQEVRRMMSHATSVVSMEVDTGRQQEVEPPVHTYFGAPGASPPEMTLERAMSLLSLDDEDTLVRAACHIQNQCLKSADAKKIVYYLSGIEKLLQLLCSDNEVVQRFAAGALRNAVYQSNENKMEVQEKDGLATILQALKSSRDVETRRELTGLLWNLSSNDLLKERLSREALSVLTKSVLVPSSGMSEGDNPKDELLADAAVFHNATGCLRNLSSAGPDGRKAMRECENLIDSLVYYVRGAVADHKTDDKSTENCVCILHNLSYHIAAELPQKYARVLRESRQIWETELSEPPDFFFSPQQQLERQCPLLEDNANPQGIEWLWSAITFRMYLSLMARSVRHCTQEAAVGALQNITAGIGAMSEAITFTVAQRENGLQHVKKMLEEGESDVKRMAVSLIRNLSRYWELHPDIVKQVLPEVVTMLPNDDTGTDLPTEVTAHLCHILNNLSQSNRQHVRAIVNEGALPKIINISSQDNGYGPTRAGQAACVLLHTMWKHSDLHGVYNKVGSYGKTCFVSVRTSHCQRDQLWGFCLLGGNLAELSFVFVYF</sequence>
<dbReference type="GO" id="GO:0007507">
    <property type="term" value="P:heart development"/>
    <property type="evidence" value="ECO:0007669"/>
    <property type="project" value="TreeGrafter"/>
</dbReference>
<dbReference type="PANTHER" id="PTHR10372">
    <property type="entry name" value="PLAKOPHILLIN-RELATED"/>
    <property type="match status" value="1"/>
</dbReference>
<dbReference type="GO" id="GO:0098609">
    <property type="term" value="P:cell-cell adhesion"/>
    <property type="evidence" value="ECO:0007669"/>
    <property type="project" value="InterPro"/>
</dbReference>
<evidence type="ECO:0000256" key="5">
    <source>
        <dbReference type="ARBA" id="ARBA00022949"/>
    </source>
</evidence>
<dbReference type="PROSITE" id="PS50176">
    <property type="entry name" value="ARM_REPEAT"/>
    <property type="match status" value="1"/>
</dbReference>
<dbReference type="SUPFAM" id="SSF48371">
    <property type="entry name" value="ARM repeat"/>
    <property type="match status" value="1"/>
</dbReference>
<dbReference type="GO" id="GO:0045110">
    <property type="term" value="P:intermediate filament bundle assembly"/>
    <property type="evidence" value="ECO:0007669"/>
    <property type="project" value="TreeGrafter"/>
</dbReference>
<evidence type="ECO:0000256" key="1">
    <source>
        <dbReference type="ARBA" id="ARBA00004282"/>
    </source>
</evidence>
<protein>
    <recommendedName>
        <fullName evidence="10">Plakophilin 2</fullName>
    </recommendedName>
</protein>
<dbReference type="GO" id="GO:0072659">
    <property type="term" value="P:protein localization to plasma membrane"/>
    <property type="evidence" value="ECO:0007669"/>
    <property type="project" value="TreeGrafter"/>
</dbReference>
<evidence type="ECO:0000313" key="9">
    <source>
        <dbReference type="Proteomes" id="UP000261620"/>
    </source>
</evidence>
<accession>A0A3Q3VML0</accession>
<feature type="repeat" description="ARM" evidence="6">
    <location>
        <begin position="315"/>
        <end position="357"/>
    </location>
</feature>
<keyword evidence="5" id="KW-0965">Cell junction</keyword>
<comment type="subcellular location">
    <subcellularLocation>
        <location evidence="1">Cell junction</location>
    </subcellularLocation>
</comment>
<dbReference type="STRING" id="94237.ENSMMOP00000002856"/>
<comment type="similarity">
    <text evidence="2">Belongs to the beta-catenin family.</text>
</comment>
<evidence type="ECO:0000256" key="7">
    <source>
        <dbReference type="SAM" id="MobiDB-lite"/>
    </source>
</evidence>
<evidence type="ECO:0000256" key="6">
    <source>
        <dbReference type="PROSITE-ProRule" id="PRU00259"/>
    </source>
</evidence>
<evidence type="ECO:0008006" key="10">
    <source>
        <dbReference type="Google" id="ProtNLM"/>
    </source>
</evidence>
<dbReference type="GO" id="GO:0014704">
    <property type="term" value="C:intercalated disc"/>
    <property type="evidence" value="ECO:0007669"/>
    <property type="project" value="TreeGrafter"/>
</dbReference>
<proteinExistence type="inferred from homology"/>
<dbReference type="GO" id="GO:0005886">
    <property type="term" value="C:plasma membrane"/>
    <property type="evidence" value="ECO:0007669"/>
    <property type="project" value="TreeGrafter"/>
</dbReference>
<dbReference type="Proteomes" id="UP000261620">
    <property type="component" value="Unplaced"/>
</dbReference>
<evidence type="ECO:0000256" key="3">
    <source>
        <dbReference type="ARBA" id="ARBA00022737"/>
    </source>
</evidence>
<dbReference type="InterPro" id="IPR028435">
    <property type="entry name" value="Plakophilin/d_Catenin"/>
</dbReference>
<dbReference type="GO" id="GO:0005634">
    <property type="term" value="C:nucleus"/>
    <property type="evidence" value="ECO:0007669"/>
    <property type="project" value="TreeGrafter"/>
</dbReference>
<feature type="region of interest" description="Disordered" evidence="7">
    <location>
        <begin position="1"/>
        <end position="28"/>
    </location>
</feature>
<keyword evidence="4" id="KW-0130">Cell adhesion</keyword>
<dbReference type="GO" id="GO:0005912">
    <property type="term" value="C:adherens junction"/>
    <property type="evidence" value="ECO:0007669"/>
    <property type="project" value="TreeGrafter"/>
</dbReference>
<reference evidence="8" key="2">
    <citation type="submission" date="2025-09" db="UniProtKB">
        <authorList>
            <consortium name="Ensembl"/>
        </authorList>
    </citation>
    <scope>IDENTIFICATION</scope>
</reference>
<keyword evidence="3" id="KW-0677">Repeat</keyword>
<evidence type="ECO:0000313" key="8">
    <source>
        <dbReference type="Ensembl" id="ENSMMOP00000002856.1"/>
    </source>
</evidence>
<name>A0A3Q3VML0_MOLML</name>
<dbReference type="AlphaFoldDB" id="A0A3Q3VML0"/>
<reference evidence="8" key="1">
    <citation type="submission" date="2025-08" db="UniProtKB">
        <authorList>
            <consortium name="Ensembl"/>
        </authorList>
    </citation>
    <scope>IDENTIFICATION</scope>
</reference>
<dbReference type="Gene3D" id="1.25.10.10">
    <property type="entry name" value="Leucine-rich Repeat Variant"/>
    <property type="match status" value="1"/>
</dbReference>
<dbReference type="InterPro" id="IPR016024">
    <property type="entry name" value="ARM-type_fold"/>
</dbReference>
<dbReference type="GO" id="GO:0005737">
    <property type="term" value="C:cytoplasm"/>
    <property type="evidence" value="ECO:0007669"/>
    <property type="project" value="TreeGrafter"/>
</dbReference>
<dbReference type="PANTHER" id="PTHR10372:SF25">
    <property type="entry name" value="PLAKOPHILIN-2"/>
    <property type="match status" value="1"/>
</dbReference>
<feature type="compositionally biased region" description="Low complexity" evidence="7">
    <location>
        <begin position="60"/>
        <end position="72"/>
    </location>
</feature>
<dbReference type="OMA" id="VLLHTMW"/>
<dbReference type="Ensembl" id="ENSMMOT00000002901.1">
    <property type="protein sequence ID" value="ENSMMOP00000002856.1"/>
    <property type="gene ID" value="ENSMMOG00000002304.1"/>
</dbReference>
<keyword evidence="9" id="KW-1185">Reference proteome</keyword>